<dbReference type="AlphaFoldDB" id="A0A9Q0M1D4"/>
<dbReference type="GO" id="GO:0019287">
    <property type="term" value="P:isopentenyl diphosphate biosynthetic process, mevalonate pathway"/>
    <property type="evidence" value="ECO:0007669"/>
    <property type="project" value="InterPro"/>
</dbReference>
<dbReference type="FunFam" id="3.30.70.890:FF:000005">
    <property type="entry name" value="Diphosphomevalonate decarboxylase"/>
    <property type="match status" value="1"/>
</dbReference>
<evidence type="ECO:0000313" key="3">
    <source>
        <dbReference type="EMBL" id="KAJ6215765.1"/>
    </source>
</evidence>
<feature type="domain" description="Diphosphomevalonate decarboxylase-like N-terminal" evidence="2">
    <location>
        <begin position="8"/>
        <end position="169"/>
    </location>
</feature>
<keyword evidence="4" id="KW-1185">Reference proteome</keyword>
<dbReference type="FunFam" id="3.30.230.10:FF:000080">
    <property type="entry name" value="Diphosphomevalonate decarboxylase"/>
    <property type="match status" value="1"/>
</dbReference>
<dbReference type="EMBL" id="JAPWDV010000004">
    <property type="protein sequence ID" value="KAJ6215765.1"/>
    <property type="molecule type" value="Genomic_DNA"/>
</dbReference>
<dbReference type="Pfam" id="PF18376">
    <property type="entry name" value="MDD_C"/>
    <property type="match status" value="1"/>
</dbReference>
<dbReference type="PANTHER" id="PTHR10977">
    <property type="entry name" value="DIPHOSPHOMEVALONATE DECARBOXYLASE"/>
    <property type="match status" value="1"/>
</dbReference>
<evidence type="ECO:0000313" key="4">
    <source>
        <dbReference type="Proteomes" id="UP001142055"/>
    </source>
</evidence>
<reference evidence="3" key="1">
    <citation type="submission" date="2022-12" db="EMBL/GenBank/DDBJ databases">
        <title>Genome assemblies of Blomia tropicalis.</title>
        <authorList>
            <person name="Cui Y."/>
        </authorList>
    </citation>
    <scope>NUCLEOTIDE SEQUENCE</scope>
    <source>
        <tissue evidence="3">Adult mites</tissue>
    </source>
</reference>
<sequence length="750" mass="87574">MRTVTVKAPVNIAVIKYWGKKDEELIIPLNDSISGTLSMDHLCAMTTVAISDNFSSNRMWLNKEEISIESNQRLLRCIRIVKDLVGTTQWPIDHYVHICSENNFPTAAGLASSAAGYACLVYALCSLFNFNDVERISTLARLGSGSACRSVYGGFVQWIHGTSMETSIAKPIITENDWPEICVLILVVNDRKKDTSSTNGMQLSVQTSELMGERVRTIVPERIKTMIDAINRKDFHQFAELTMKDSNQFHAICQDTYPPIRYMNDTSWSVVRMIHRYNQYYGKNVAAYTFDAGPNACIYCLEPHVPELIALIQKLYYGDESSIPITGLRYERFDSDLIDPKLTEGLIDERVSTSIKYIISTKLGTGPLIVARDVQHGQFDMYLEYCTKNRRYTKEQALITLNVCKYDLRRAIETVHQYQPNIVTLTYDQRIFVKRCYNHDYLSLDSIKSLMSNYDTNQLTQFYLRLETFRPKKSLFAQLTDGRMRRSKQFPSNLVAKILDNKSEFKINGSTILNIVNHLWKNDSIDHLPMLIDLCHRIKLLREAIQNERQRNSTLFNELSCDSWYFDWFQLNRNHSHRRDYRWSRFEVTLLVAARKFIHPGNYKQLAKFIYTKNIYQVAEFSNYHYHFLRKCDQINDNQHRHKFIYQYFHYDERKKIFTLEKKRRIANGLYNNTIIPTKHNGNIYDRTKSIIIDIDQDQNINSTESSDSGIMMSNQSKENDSMLWNVNKAKSPITYQTNKFKIFNHQQQL</sequence>
<dbReference type="InterPro" id="IPR029765">
    <property type="entry name" value="Mev_diP_decarb"/>
</dbReference>
<evidence type="ECO:0008006" key="5">
    <source>
        <dbReference type="Google" id="ProtNLM"/>
    </source>
</evidence>
<dbReference type="Gene3D" id="3.30.230.10">
    <property type="match status" value="1"/>
</dbReference>
<accession>A0A9Q0M1D4</accession>
<dbReference type="InterPro" id="IPR014721">
    <property type="entry name" value="Ribsml_uS5_D2-typ_fold_subgr"/>
</dbReference>
<dbReference type="Pfam" id="PF22700">
    <property type="entry name" value="MVD-like_N"/>
    <property type="match status" value="1"/>
</dbReference>
<gene>
    <name evidence="3" type="ORF">RDWZM_010265</name>
</gene>
<dbReference type="InterPro" id="IPR041431">
    <property type="entry name" value="Mvd1_C"/>
</dbReference>
<feature type="domain" description="Mvd1 C-terminal" evidence="1">
    <location>
        <begin position="183"/>
        <end position="369"/>
    </location>
</feature>
<organism evidence="3 4">
    <name type="scientific">Blomia tropicalis</name>
    <name type="common">Mite</name>
    <dbReference type="NCBI Taxonomy" id="40697"/>
    <lineage>
        <taxon>Eukaryota</taxon>
        <taxon>Metazoa</taxon>
        <taxon>Ecdysozoa</taxon>
        <taxon>Arthropoda</taxon>
        <taxon>Chelicerata</taxon>
        <taxon>Arachnida</taxon>
        <taxon>Acari</taxon>
        <taxon>Acariformes</taxon>
        <taxon>Sarcoptiformes</taxon>
        <taxon>Astigmata</taxon>
        <taxon>Glycyphagoidea</taxon>
        <taxon>Echimyopodidae</taxon>
        <taxon>Blomia</taxon>
    </lineage>
</organism>
<dbReference type="Proteomes" id="UP001142055">
    <property type="component" value="Chromosome 4"/>
</dbReference>
<dbReference type="GO" id="GO:0004163">
    <property type="term" value="F:diphosphomevalonate decarboxylase activity"/>
    <property type="evidence" value="ECO:0007669"/>
    <property type="project" value="InterPro"/>
</dbReference>
<dbReference type="InterPro" id="IPR036554">
    <property type="entry name" value="GHMP_kinase_C_sf"/>
</dbReference>
<evidence type="ECO:0000259" key="1">
    <source>
        <dbReference type="Pfam" id="PF18376"/>
    </source>
</evidence>
<dbReference type="NCBIfam" id="TIGR01240">
    <property type="entry name" value="mevDPdecarb"/>
    <property type="match status" value="1"/>
</dbReference>
<dbReference type="GO" id="GO:0005829">
    <property type="term" value="C:cytosol"/>
    <property type="evidence" value="ECO:0007669"/>
    <property type="project" value="InterPro"/>
</dbReference>
<evidence type="ECO:0000259" key="2">
    <source>
        <dbReference type="Pfam" id="PF22700"/>
    </source>
</evidence>
<dbReference type="SUPFAM" id="SSF55060">
    <property type="entry name" value="GHMP Kinase, C-terminal domain"/>
    <property type="match status" value="1"/>
</dbReference>
<dbReference type="PANTHER" id="PTHR10977:SF3">
    <property type="entry name" value="DIPHOSPHOMEVALONATE DECARBOXYLASE"/>
    <property type="match status" value="1"/>
</dbReference>
<dbReference type="InterPro" id="IPR020568">
    <property type="entry name" value="Ribosomal_Su5_D2-typ_SF"/>
</dbReference>
<protein>
    <recommendedName>
        <fullName evidence="5">Diphosphomevalonate decarboxylase</fullName>
    </recommendedName>
</protein>
<dbReference type="Gene3D" id="3.30.70.890">
    <property type="entry name" value="GHMP kinase, C-terminal domain"/>
    <property type="match status" value="1"/>
</dbReference>
<dbReference type="InterPro" id="IPR053859">
    <property type="entry name" value="MVD-like_N"/>
</dbReference>
<dbReference type="SUPFAM" id="SSF54211">
    <property type="entry name" value="Ribosomal protein S5 domain 2-like"/>
    <property type="match status" value="1"/>
</dbReference>
<name>A0A9Q0M1D4_BLOTA</name>
<proteinExistence type="predicted"/>
<comment type="caution">
    <text evidence="3">The sequence shown here is derived from an EMBL/GenBank/DDBJ whole genome shotgun (WGS) entry which is preliminary data.</text>
</comment>